<dbReference type="InterPro" id="IPR037401">
    <property type="entry name" value="SnoaL-like"/>
</dbReference>
<proteinExistence type="predicted"/>
<dbReference type="Gene3D" id="3.10.450.50">
    <property type="match status" value="1"/>
</dbReference>
<organism evidence="2 3">
    <name type="scientific">Amycolatopsis vastitatis</name>
    <dbReference type="NCBI Taxonomy" id="1905142"/>
    <lineage>
        <taxon>Bacteria</taxon>
        <taxon>Bacillati</taxon>
        <taxon>Actinomycetota</taxon>
        <taxon>Actinomycetes</taxon>
        <taxon>Pseudonocardiales</taxon>
        <taxon>Pseudonocardiaceae</taxon>
        <taxon>Amycolatopsis</taxon>
    </lineage>
</organism>
<comment type="caution">
    <text evidence="2">The sequence shown here is derived from an EMBL/GenBank/DDBJ whole genome shotgun (WGS) entry which is preliminary data.</text>
</comment>
<protein>
    <recommendedName>
        <fullName evidence="1">SnoaL-like domain-containing protein</fullName>
    </recommendedName>
</protein>
<reference evidence="3" key="1">
    <citation type="submission" date="2017-07" db="EMBL/GenBank/DDBJ databases">
        <title>Comparative genome mining reveals phylogenetic distribution patterns of secondary metabolites in Amycolatopsis.</title>
        <authorList>
            <person name="Adamek M."/>
            <person name="Alanjary M."/>
            <person name="Sales-Ortells H."/>
            <person name="Goodfellow M."/>
            <person name="Bull A.T."/>
            <person name="Kalinowski J."/>
            <person name="Ziemert N."/>
        </authorList>
    </citation>
    <scope>NUCLEOTIDE SEQUENCE [LARGE SCALE GENOMIC DNA]</scope>
    <source>
        <strain evidence="3">H5</strain>
    </source>
</reference>
<sequence length="138" mass="15043">MALVPRQPAPPIAAVISFLDCINRGDLDGLAALMTDDDALIVLEEPPLVGRKANFEAWNGYFTAFPSYVIHPRHIVSSRGTVAVLGTTTGSHLELPDEEEMKLDVIWVAEVVNGRLSRWRVAEDAPELRAEIGIPSNA</sequence>
<evidence type="ECO:0000313" key="3">
    <source>
        <dbReference type="Proteomes" id="UP000215199"/>
    </source>
</evidence>
<dbReference type="AlphaFoldDB" id="A0A229SJK3"/>
<dbReference type="SUPFAM" id="SSF54427">
    <property type="entry name" value="NTF2-like"/>
    <property type="match status" value="1"/>
</dbReference>
<keyword evidence="3" id="KW-1185">Reference proteome</keyword>
<gene>
    <name evidence="2" type="ORF">CF165_49640</name>
</gene>
<feature type="domain" description="SnoaL-like" evidence="1">
    <location>
        <begin position="17"/>
        <end position="119"/>
    </location>
</feature>
<dbReference type="EMBL" id="NMUL01000113">
    <property type="protein sequence ID" value="OXM59058.1"/>
    <property type="molecule type" value="Genomic_DNA"/>
</dbReference>
<dbReference type="InterPro" id="IPR032710">
    <property type="entry name" value="NTF2-like_dom_sf"/>
</dbReference>
<dbReference type="Pfam" id="PF12680">
    <property type="entry name" value="SnoaL_2"/>
    <property type="match status" value="1"/>
</dbReference>
<evidence type="ECO:0000313" key="2">
    <source>
        <dbReference type="EMBL" id="OXM59058.1"/>
    </source>
</evidence>
<evidence type="ECO:0000259" key="1">
    <source>
        <dbReference type="Pfam" id="PF12680"/>
    </source>
</evidence>
<name>A0A229SJK3_9PSEU</name>
<accession>A0A229SJK3</accession>
<dbReference type="Proteomes" id="UP000215199">
    <property type="component" value="Unassembled WGS sequence"/>
</dbReference>